<evidence type="ECO:0000313" key="2">
    <source>
        <dbReference type="Proteomes" id="UP000759131"/>
    </source>
</evidence>
<dbReference type="Proteomes" id="UP000759131">
    <property type="component" value="Unassembled WGS sequence"/>
</dbReference>
<reference evidence="1" key="1">
    <citation type="submission" date="2020-11" db="EMBL/GenBank/DDBJ databases">
        <authorList>
            <person name="Tran Van P."/>
        </authorList>
    </citation>
    <scope>NUCLEOTIDE SEQUENCE</scope>
</reference>
<dbReference type="EMBL" id="CAJPIZ010012633">
    <property type="protein sequence ID" value="CAG2113808.1"/>
    <property type="molecule type" value="Genomic_DNA"/>
</dbReference>
<feature type="non-terminal residue" evidence="1">
    <location>
        <position position="119"/>
    </location>
</feature>
<dbReference type="EMBL" id="OC867208">
    <property type="protein sequence ID" value="CAD7633378.1"/>
    <property type="molecule type" value="Genomic_DNA"/>
</dbReference>
<dbReference type="AlphaFoldDB" id="A0A7R9L3T9"/>
<sequence>MTEEMTVFGNSSQDTMIVTTVSSTPLDNQLTNTTTNATISDMLIEDTNTSTDIGLSDPNWSTNICINANSSNNNNNINDNSMIGNINVSQSEEQLTNPDDCLQPIDRLEKYCLSDIIFH</sequence>
<evidence type="ECO:0000313" key="1">
    <source>
        <dbReference type="EMBL" id="CAD7633378.1"/>
    </source>
</evidence>
<proteinExistence type="predicted"/>
<name>A0A7R9L3T9_9ACAR</name>
<protein>
    <submittedName>
        <fullName evidence="1">Uncharacterized protein</fullName>
    </submittedName>
</protein>
<dbReference type="OrthoDB" id="10495111at2759"/>
<organism evidence="1">
    <name type="scientific">Medioppia subpectinata</name>
    <dbReference type="NCBI Taxonomy" id="1979941"/>
    <lineage>
        <taxon>Eukaryota</taxon>
        <taxon>Metazoa</taxon>
        <taxon>Ecdysozoa</taxon>
        <taxon>Arthropoda</taxon>
        <taxon>Chelicerata</taxon>
        <taxon>Arachnida</taxon>
        <taxon>Acari</taxon>
        <taxon>Acariformes</taxon>
        <taxon>Sarcoptiformes</taxon>
        <taxon>Oribatida</taxon>
        <taxon>Brachypylina</taxon>
        <taxon>Oppioidea</taxon>
        <taxon>Oppiidae</taxon>
        <taxon>Medioppia</taxon>
    </lineage>
</organism>
<gene>
    <name evidence="1" type="ORF">OSB1V03_LOCUS13775</name>
</gene>
<accession>A0A7R9L3T9</accession>
<keyword evidence="2" id="KW-1185">Reference proteome</keyword>